<reference evidence="1 2" key="1">
    <citation type="submission" date="2024-10" db="EMBL/GenBank/DDBJ databases">
        <title>The Natural Products Discovery Center: Release of the First 8490 Sequenced Strains for Exploring Actinobacteria Biosynthetic Diversity.</title>
        <authorList>
            <person name="Kalkreuter E."/>
            <person name="Kautsar S.A."/>
            <person name="Yang D."/>
            <person name="Bader C.D."/>
            <person name="Teijaro C.N."/>
            <person name="Fluegel L."/>
            <person name="Davis C.M."/>
            <person name="Simpson J.R."/>
            <person name="Lauterbach L."/>
            <person name="Steele A.D."/>
            <person name="Gui C."/>
            <person name="Meng S."/>
            <person name="Li G."/>
            <person name="Viehrig K."/>
            <person name="Ye F."/>
            <person name="Su P."/>
            <person name="Kiefer A.F."/>
            <person name="Nichols A."/>
            <person name="Cepeda A.J."/>
            <person name="Yan W."/>
            <person name="Fan B."/>
            <person name="Jiang Y."/>
            <person name="Adhikari A."/>
            <person name="Zheng C.-J."/>
            <person name="Schuster L."/>
            <person name="Cowan T.M."/>
            <person name="Smanski M.J."/>
            <person name="Chevrette M.G."/>
            <person name="De Carvalho L.P.S."/>
            <person name="Shen B."/>
        </authorList>
    </citation>
    <scope>NUCLEOTIDE SEQUENCE [LARGE SCALE GENOMIC DNA]</scope>
    <source>
        <strain evidence="1 2">NPDC048320</strain>
    </source>
</reference>
<name>A0ABW7B8C7_9ACTN</name>
<sequence length="219" mass="23560">MPPRLREVLGAIGAYESTYDGFLDALGGSPDRLAALVQRAEKRVDVSDFGVDELRDALRAEVQDVGQDVWLTRPADRTAARVSWQAVLGRIDDLWCPGQDDLVIIDGGERVIVLDHEERLFVTRADARLQVHSVADRDATTVTCVVRCVGGVVRVGQRFGVGPDAGTGDDAPLVTLEGILRYGRPVDFVDAPHSAEVRLTGDAVVMVAPGHVVTAVVGR</sequence>
<proteinExistence type="predicted"/>
<dbReference type="EMBL" id="JBICYV010000011">
    <property type="protein sequence ID" value="MFG3013443.1"/>
    <property type="molecule type" value="Genomic_DNA"/>
</dbReference>
<evidence type="ECO:0000313" key="1">
    <source>
        <dbReference type="EMBL" id="MFG3013443.1"/>
    </source>
</evidence>
<evidence type="ECO:0000313" key="2">
    <source>
        <dbReference type="Proteomes" id="UP001604267"/>
    </source>
</evidence>
<protein>
    <submittedName>
        <fullName evidence="1">Uncharacterized protein</fullName>
    </submittedName>
</protein>
<dbReference type="Proteomes" id="UP001604267">
    <property type="component" value="Unassembled WGS sequence"/>
</dbReference>
<keyword evidence="2" id="KW-1185">Reference proteome</keyword>
<dbReference type="RefSeq" id="WP_392819423.1">
    <property type="nucleotide sequence ID" value="NZ_JBICYV010000011.1"/>
</dbReference>
<organism evidence="1 2">
    <name type="scientific">Streptomyces cinerochromogenes</name>
    <dbReference type="NCBI Taxonomy" id="66422"/>
    <lineage>
        <taxon>Bacteria</taxon>
        <taxon>Bacillati</taxon>
        <taxon>Actinomycetota</taxon>
        <taxon>Actinomycetes</taxon>
        <taxon>Kitasatosporales</taxon>
        <taxon>Streptomycetaceae</taxon>
        <taxon>Streptomyces</taxon>
    </lineage>
</organism>
<accession>A0ABW7B8C7</accession>
<gene>
    <name evidence="1" type="ORF">ACGFZB_23805</name>
</gene>
<comment type="caution">
    <text evidence="1">The sequence shown here is derived from an EMBL/GenBank/DDBJ whole genome shotgun (WGS) entry which is preliminary data.</text>
</comment>